<dbReference type="Gene3D" id="3.30.870.10">
    <property type="entry name" value="Endonuclease Chain A"/>
    <property type="match status" value="1"/>
</dbReference>
<name>A0A226Q9T3_9BACL</name>
<keyword evidence="2" id="KW-1185">Reference proteome</keyword>
<dbReference type="KEGG" id="gtm:GT3921_04695"/>
<dbReference type="InterPro" id="IPR001736">
    <property type="entry name" value="PLipase_D/transphosphatidylase"/>
</dbReference>
<gene>
    <name evidence="1" type="ORF">B9L19_03560</name>
</gene>
<protein>
    <submittedName>
        <fullName evidence="1">NgoFVII family restriction endonuclease</fullName>
    </submittedName>
</protein>
<accession>A0A226Q9T3</accession>
<dbReference type="GO" id="GO:0006793">
    <property type="term" value="P:phosphorus metabolic process"/>
    <property type="evidence" value="ECO:0007669"/>
    <property type="project" value="UniProtKB-ARBA"/>
</dbReference>
<dbReference type="InterPro" id="IPR059166">
    <property type="entry name" value="PLD-like_cat"/>
</dbReference>
<dbReference type="EMBL" id="NEWK01000001">
    <property type="protein sequence ID" value="OXB89171.1"/>
    <property type="molecule type" value="Genomic_DNA"/>
</dbReference>
<dbReference type="Proteomes" id="UP000198378">
    <property type="component" value="Unassembled WGS sequence"/>
</dbReference>
<dbReference type="GO" id="GO:0004519">
    <property type="term" value="F:endonuclease activity"/>
    <property type="evidence" value="ECO:0007669"/>
    <property type="project" value="UniProtKB-KW"/>
</dbReference>
<reference evidence="1 2" key="1">
    <citation type="submission" date="2017-05" db="EMBL/GenBank/DDBJ databases">
        <title>The genome sequence of Geobacillus thermocatenulatus DSM 730.</title>
        <authorList>
            <person name="Ramaloko W.T."/>
            <person name="Koen N."/>
            <person name="Polliack S."/>
            <person name="Aliyu H."/>
            <person name="Lebre P."/>
            <person name="Mohr T."/>
            <person name="Oswald F."/>
            <person name="Zwick M."/>
            <person name="Neumann A."/>
            <person name="Syldatk C."/>
            <person name="Cowan D."/>
            <person name="De Maayer P."/>
        </authorList>
    </citation>
    <scope>NUCLEOTIDE SEQUENCE [LARGE SCALE GENOMIC DNA]</scope>
    <source>
        <strain evidence="1 2">BGSC 93A1</strain>
    </source>
</reference>
<keyword evidence="1" id="KW-0540">Nuclease</keyword>
<evidence type="ECO:0000313" key="2">
    <source>
        <dbReference type="Proteomes" id="UP000198378"/>
    </source>
</evidence>
<keyword evidence="1" id="KW-0378">Hydrolase</keyword>
<comment type="caution">
    <text evidence="1">The sequence shown here is derived from an EMBL/GenBank/DDBJ whole genome shotgun (WGS) entry which is preliminary data.</text>
</comment>
<dbReference type="SUPFAM" id="SSF56024">
    <property type="entry name" value="Phospholipase D/nuclease"/>
    <property type="match status" value="1"/>
</dbReference>
<organism evidence="1 2">
    <name type="scientific">Geobacillus thermocatenulatus</name>
    <dbReference type="NCBI Taxonomy" id="33938"/>
    <lineage>
        <taxon>Bacteria</taxon>
        <taxon>Bacillati</taxon>
        <taxon>Bacillota</taxon>
        <taxon>Bacilli</taxon>
        <taxon>Bacillales</taxon>
        <taxon>Anoxybacillaceae</taxon>
        <taxon>Geobacillus</taxon>
        <taxon>Geobacillus thermoleovorans group</taxon>
    </lineage>
</organism>
<dbReference type="Pfam" id="PF13091">
    <property type="entry name" value="PLDc_2"/>
    <property type="match status" value="1"/>
</dbReference>
<sequence length="392" mass="45113">MPVSLISKNLLYQFQELLEKTENELNIISPFIGTQTANLLADWLTKNPSVVCNIITRFYREDFVERVSSIYGLERLLHANANIYALVDLHSKLYLFDSHSTIIGSANFTKGGFVSNHEICVLMDDEPEIAEKAQEYFYDLLEQIQAAGDKGVVTQEWIDEEKRYVPQLAANRKDKTVTYSNDKKKGAELKKIVHPDLFESILENTYEADEGSNGYWLKFEGTGENRIPNDLNYQQMKGIRNRDLKTTYFPRRPSGIAKDDTLFLTIVSYDEQGQPTPMIVGYAKTEGFNKDNVVDDADIKDAPWKHRFPYYVELTSGKVINAPIKNGIRLVDLYNSIGKAAFPSLRKRNKVSQKTLQSMHFRRSHIRITQEAYNFLMDELNKRFSKYGEINL</sequence>
<dbReference type="RefSeq" id="WP_042382140.1">
    <property type="nucleotide sequence ID" value="NZ_CP018058.1"/>
</dbReference>
<dbReference type="PROSITE" id="PS50035">
    <property type="entry name" value="PLD"/>
    <property type="match status" value="1"/>
</dbReference>
<dbReference type="InterPro" id="IPR025202">
    <property type="entry name" value="PLD-like_dom"/>
</dbReference>
<evidence type="ECO:0000313" key="1">
    <source>
        <dbReference type="EMBL" id="OXB89171.1"/>
    </source>
</evidence>
<dbReference type="AlphaFoldDB" id="A0A226Q9T3"/>
<dbReference type="CDD" id="cd09176">
    <property type="entry name" value="PLDc_unchar6"/>
    <property type="match status" value="1"/>
</dbReference>
<proteinExistence type="predicted"/>
<keyword evidence="1" id="KW-0255">Endonuclease</keyword>